<dbReference type="Pfam" id="PF00204">
    <property type="entry name" value="DNA_gyraseB"/>
    <property type="match status" value="1"/>
</dbReference>
<accession>A0A2N3G5L1</accession>
<comment type="subcellular location">
    <subcellularLocation>
        <location evidence="10">Cytoplasm</location>
    </subcellularLocation>
</comment>
<dbReference type="PANTHER" id="PTHR45866:SF1">
    <property type="entry name" value="DNA GYRASE SUBUNIT B, MITOCHONDRIAL"/>
    <property type="match status" value="1"/>
</dbReference>
<dbReference type="NCBIfam" id="NF004189">
    <property type="entry name" value="PRK05644.1"/>
    <property type="match status" value="1"/>
</dbReference>
<comment type="function">
    <text evidence="10">A type II topoisomerase that negatively supercoils closed circular double-stranded (ds) DNA in an ATP-dependent manner to modulate DNA topology and maintain chromosomes in an underwound state. Negative supercoiling favors strand separation, and DNA replication, transcription, recombination and repair, all of which involve strand separation. Also able to catalyze the interconversion of other topological isomers of dsDNA rings, including catenanes and knotted rings. Type II topoisomerases break and join 2 DNA strands simultaneously in an ATP-dependent manner.</text>
</comment>
<evidence type="ECO:0000256" key="8">
    <source>
        <dbReference type="ARBA" id="ARBA00023125"/>
    </source>
</evidence>
<dbReference type="NCBIfam" id="NF011501">
    <property type="entry name" value="PRK14939.1"/>
    <property type="match status" value="1"/>
</dbReference>
<dbReference type="GO" id="GO:0005524">
    <property type="term" value="F:ATP binding"/>
    <property type="evidence" value="ECO:0007669"/>
    <property type="project" value="UniProtKB-UniRule"/>
</dbReference>
<dbReference type="InterPro" id="IPR013506">
    <property type="entry name" value="Topo_IIA_bsu_dom2"/>
</dbReference>
<dbReference type="InterPro" id="IPR000565">
    <property type="entry name" value="Topo_IIA_B"/>
</dbReference>
<dbReference type="PRINTS" id="PR00418">
    <property type="entry name" value="TPI2FAMILY"/>
</dbReference>
<dbReference type="HAMAP" id="MF_01898">
    <property type="entry name" value="GyrB"/>
    <property type="match status" value="1"/>
</dbReference>
<dbReference type="Pfam" id="PF01751">
    <property type="entry name" value="Toprim"/>
    <property type="match status" value="1"/>
</dbReference>
<dbReference type="InterPro" id="IPR020568">
    <property type="entry name" value="Ribosomal_Su5_D2-typ_SF"/>
</dbReference>
<reference evidence="12 13" key="1">
    <citation type="journal article" date="2017" name="ISME J.">
        <title>Potential for microbial H2 and metal transformations associated with novel bacteria and archaea in deep terrestrial subsurface sediments.</title>
        <authorList>
            <person name="Hernsdorf A.W."/>
            <person name="Amano Y."/>
            <person name="Miyakawa K."/>
            <person name="Ise K."/>
            <person name="Suzuki Y."/>
            <person name="Anantharaman K."/>
            <person name="Probst A."/>
            <person name="Burstein D."/>
            <person name="Thomas B.C."/>
            <person name="Banfield J.F."/>
        </authorList>
    </citation>
    <scope>NUCLEOTIDE SEQUENCE [LARGE SCALE GENOMIC DNA]</scope>
    <source>
        <strain evidence="12">HGW-Actinobacteria-3</strain>
    </source>
</reference>
<comment type="catalytic activity">
    <reaction evidence="1 10">
        <text>ATP-dependent breakage, passage and rejoining of double-stranded DNA.</text>
        <dbReference type="EC" id="5.6.2.2"/>
    </reaction>
</comment>
<dbReference type="Gene3D" id="3.30.565.10">
    <property type="entry name" value="Histidine kinase-like ATPase, C-terminal domain"/>
    <property type="match status" value="1"/>
</dbReference>
<dbReference type="EMBL" id="PHEX01000038">
    <property type="protein sequence ID" value="PKQ27993.1"/>
    <property type="molecule type" value="Genomic_DNA"/>
</dbReference>
<evidence type="ECO:0000256" key="9">
    <source>
        <dbReference type="ARBA" id="ARBA00023235"/>
    </source>
</evidence>
<dbReference type="SUPFAM" id="SSF56719">
    <property type="entry name" value="Type II DNA topoisomerase"/>
    <property type="match status" value="1"/>
</dbReference>
<keyword evidence="4 10" id="KW-0547">Nucleotide-binding</keyword>
<feature type="domain" description="Toprim" evidence="11">
    <location>
        <begin position="423"/>
        <end position="537"/>
    </location>
</feature>
<dbReference type="Proteomes" id="UP000233654">
    <property type="component" value="Unassembled WGS sequence"/>
</dbReference>
<dbReference type="GO" id="GO:0005737">
    <property type="term" value="C:cytoplasm"/>
    <property type="evidence" value="ECO:0007669"/>
    <property type="project" value="UniProtKB-SubCell"/>
</dbReference>
<dbReference type="InterPro" id="IPR002288">
    <property type="entry name" value="DNA_gyrase_B_C"/>
</dbReference>
<dbReference type="InterPro" id="IPR034160">
    <property type="entry name" value="TOPRIM_GyrB"/>
</dbReference>
<comment type="subunit">
    <text evidence="10">Heterotetramer, composed of two GyrA and two GyrB chains. In the heterotetramer, GyrA contains the active site tyrosine that forms a transient covalent intermediate with DNA, while GyrB binds cofactors and catalyzes ATP hydrolysis.</text>
</comment>
<evidence type="ECO:0000256" key="1">
    <source>
        <dbReference type="ARBA" id="ARBA00000185"/>
    </source>
</evidence>
<dbReference type="GO" id="GO:0046872">
    <property type="term" value="F:metal ion binding"/>
    <property type="evidence" value="ECO:0007669"/>
    <property type="project" value="UniProtKB-KW"/>
</dbReference>
<evidence type="ECO:0000256" key="7">
    <source>
        <dbReference type="ARBA" id="ARBA00023029"/>
    </source>
</evidence>
<dbReference type="InterPro" id="IPR003594">
    <property type="entry name" value="HATPase_dom"/>
</dbReference>
<dbReference type="InterPro" id="IPR013760">
    <property type="entry name" value="Topo_IIA-like_dom_sf"/>
</dbReference>
<evidence type="ECO:0000259" key="11">
    <source>
        <dbReference type="PROSITE" id="PS50880"/>
    </source>
</evidence>
<dbReference type="Gene3D" id="3.30.230.10">
    <property type="match status" value="1"/>
</dbReference>
<evidence type="ECO:0000256" key="4">
    <source>
        <dbReference type="ARBA" id="ARBA00022741"/>
    </source>
</evidence>
<evidence type="ECO:0000313" key="13">
    <source>
        <dbReference type="Proteomes" id="UP000233654"/>
    </source>
</evidence>
<dbReference type="CDD" id="cd03366">
    <property type="entry name" value="TOPRIM_TopoIIA_GyrB"/>
    <property type="match status" value="1"/>
</dbReference>
<dbReference type="CDD" id="cd16928">
    <property type="entry name" value="HATPase_GyrB-like"/>
    <property type="match status" value="1"/>
</dbReference>
<dbReference type="PRINTS" id="PR01159">
    <property type="entry name" value="DNAGYRASEB"/>
</dbReference>
<keyword evidence="10" id="KW-0963">Cytoplasm</keyword>
<comment type="caution">
    <text evidence="12">The sequence shown here is derived from an EMBL/GenBank/DDBJ whole genome shotgun (WGS) entry which is preliminary data.</text>
</comment>
<dbReference type="FunFam" id="3.30.565.10:FF:000002">
    <property type="entry name" value="DNA gyrase subunit B"/>
    <property type="match status" value="1"/>
</dbReference>
<proteinExistence type="inferred from homology"/>
<evidence type="ECO:0000256" key="3">
    <source>
        <dbReference type="ARBA" id="ARBA00022723"/>
    </source>
</evidence>
<dbReference type="EC" id="5.6.2.2" evidence="10"/>
<keyword evidence="3 10" id="KW-0479">Metal-binding</keyword>
<dbReference type="SUPFAM" id="SSF55874">
    <property type="entry name" value="ATPase domain of HSP90 chaperone/DNA topoisomerase II/histidine kinase"/>
    <property type="match status" value="1"/>
</dbReference>
<dbReference type="Gene3D" id="3.40.50.670">
    <property type="match status" value="1"/>
</dbReference>
<keyword evidence="9 10" id="KW-0413">Isomerase</keyword>
<dbReference type="Pfam" id="PF00986">
    <property type="entry name" value="DNA_gyraseB_C"/>
    <property type="match status" value="1"/>
</dbReference>
<feature type="binding site" evidence="10">
    <location>
        <position position="504"/>
    </location>
    <ligand>
        <name>Mg(2+)</name>
        <dbReference type="ChEBI" id="CHEBI:18420"/>
        <label>2</label>
    </ligand>
</feature>
<evidence type="ECO:0000256" key="10">
    <source>
        <dbReference type="HAMAP-Rule" id="MF_01898"/>
    </source>
</evidence>
<dbReference type="PROSITE" id="PS50880">
    <property type="entry name" value="TOPRIM"/>
    <property type="match status" value="1"/>
</dbReference>
<comment type="cofactor">
    <cofactor evidence="10">
        <name>Mg(2+)</name>
        <dbReference type="ChEBI" id="CHEBI:18420"/>
    </cofactor>
    <cofactor evidence="10">
        <name>Mn(2+)</name>
        <dbReference type="ChEBI" id="CHEBI:29035"/>
    </cofactor>
    <cofactor evidence="10">
        <name>Ca(2+)</name>
        <dbReference type="ChEBI" id="CHEBI:29108"/>
    </cofactor>
    <text evidence="10">Binds two Mg(2+) per subunit. The magnesium ions form salt bridges with both the protein and the DNA. Can also accept other divalent metal cations, such as Mn(2+) or Ca(2+).</text>
</comment>
<dbReference type="InterPro" id="IPR001241">
    <property type="entry name" value="Topo_IIA"/>
</dbReference>
<evidence type="ECO:0000256" key="2">
    <source>
        <dbReference type="ARBA" id="ARBA00010708"/>
    </source>
</evidence>
<dbReference type="GO" id="GO:0005694">
    <property type="term" value="C:chromosome"/>
    <property type="evidence" value="ECO:0007669"/>
    <property type="project" value="InterPro"/>
</dbReference>
<dbReference type="SMART" id="SM00387">
    <property type="entry name" value="HATPase_c"/>
    <property type="match status" value="1"/>
</dbReference>
<keyword evidence="6 10" id="KW-0460">Magnesium</keyword>
<comment type="miscellaneous">
    <text evidence="10">Few gyrases are as efficient as E.coli at forming negative supercoils. Not all organisms have 2 type II topoisomerases; in organisms with a single type II topoisomerase this enzyme also has to decatenate newly replicated chromosomes.</text>
</comment>
<dbReference type="Pfam" id="PF02518">
    <property type="entry name" value="HATPase_c"/>
    <property type="match status" value="1"/>
</dbReference>
<evidence type="ECO:0000313" key="12">
    <source>
        <dbReference type="EMBL" id="PKQ27993.1"/>
    </source>
</evidence>
<dbReference type="FunFam" id="3.30.230.10:FF:000005">
    <property type="entry name" value="DNA gyrase subunit B"/>
    <property type="match status" value="1"/>
</dbReference>
<keyword evidence="7 10" id="KW-0799">Topoisomerase</keyword>
<dbReference type="GO" id="GO:0006265">
    <property type="term" value="P:DNA topological change"/>
    <property type="evidence" value="ECO:0007669"/>
    <property type="project" value="UniProtKB-UniRule"/>
</dbReference>
<feature type="binding site" evidence="10">
    <location>
        <position position="502"/>
    </location>
    <ligand>
        <name>Mg(2+)</name>
        <dbReference type="ChEBI" id="CHEBI:18420"/>
        <label>1</label>
        <note>catalytic</note>
    </ligand>
</feature>
<keyword evidence="8" id="KW-0238">DNA-binding</keyword>
<dbReference type="PROSITE" id="PS00177">
    <property type="entry name" value="TOPOISOMERASE_II"/>
    <property type="match status" value="1"/>
</dbReference>
<feature type="binding site" evidence="10">
    <location>
        <position position="502"/>
    </location>
    <ligand>
        <name>Mg(2+)</name>
        <dbReference type="ChEBI" id="CHEBI:18420"/>
        <label>2</label>
    </ligand>
</feature>
<dbReference type="SUPFAM" id="SSF54211">
    <property type="entry name" value="Ribosomal protein S5 domain 2-like"/>
    <property type="match status" value="1"/>
</dbReference>
<dbReference type="InterPro" id="IPR011557">
    <property type="entry name" value="GyrB"/>
</dbReference>
<comment type="similarity">
    <text evidence="2 10">Belongs to the type II topoisomerase GyrB family.</text>
</comment>
<dbReference type="PANTHER" id="PTHR45866">
    <property type="entry name" value="DNA GYRASE/TOPOISOMERASE SUBUNIT B"/>
    <property type="match status" value="1"/>
</dbReference>
<dbReference type="NCBIfam" id="TIGR01059">
    <property type="entry name" value="gyrB"/>
    <property type="match status" value="1"/>
</dbReference>
<name>A0A2N3G5L1_9ACTN</name>
<dbReference type="GO" id="GO:0034335">
    <property type="term" value="F:DNA negative supercoiling activity"/>
    <property type="evidence" value="ECO:0007669"/>
    <property type="project" value="UniProtKB-ARBA"/>
</dbReference>
<organism evidence="12 13">
    <name type="scientific">Candidatus Anoxymicrobium japonicum</name>
    <dbReference type="NCBI Taxonomy" id="2013648"/>
    <lineage>
        <taxon>Bacteria</taxon>
        <taxon>Bacillati</taxon>
        <taxon>Actinomycetota</taxon>
        <taxon>Candidatus Geothermincolia</taxon>
        <taxon>Candidatus Geothermincolales</taxon>
        <taxon>Candidatus Anoxymicrobiaceae</taxon>
        <taxon>Candidatus Anoxymicrobium</taxon>
    </lineage>
</organism>
<dbReference type="InterPro" id="IPR018522">
    <property type="entry name" value="TopoIIA_CS"/>
</dbReference>
<dbReference type="FunFam" id="3.40.50.670:FF:000002">
    <property type="entry name" value="DNA gyrase subunit B"/>
    <property type="match status" value="1"/>
</dbReference>
<dbReference type="SMART" id="SM00433">
    <property type="entry name" value="TOP2c"/>
    <property type="match status" value="1"/>
</dbReference>
<protein>
    <recommendedName>
        <fullName evidence="10">DNA gyrase subunit B</fullName>
        <ecNumber evidence="10">5.6.2.2</ecNumber>
    </recommendedName>
</protein>
<dbReference type="InterPro" id="IPR036890">
    <property type="entry name" value="HATPase_C_sf"/>
</dbReference>
<dbReference type="InterPro" id="IPR014721">
    <property type="entry name" value="Ribsml_uS5_D2-typ_fold_subgr"/>
</dbReference>
<dbReference type="GO" id="GO:0003677">
    <property type="term" value="F:DNA binding"/>
    <property type="evidence" value="ECO:0007669"/>
    <property type="project" value="UniProtKB-KW"/>
</dbReference>
<evidence type="ECO:0000256" key="6">
    <source>
        <dbReference type="ARBA" id="ARBA00022842"/>
    </source>
</evidence>
<sequence>MEEKDVEQAYTAKSITVLEGLEAVRKRPGMYVGSTGTRGLHHLVYEVVDNSIDEAMAGHCSKISVTLERDGSVMVIDNGRGIPVGEITRFKKSAVEIVLTKLHAGGKFGGGGYKVAGGLHGVGLSVVNALSERLRVQVCRDGGKYRQDFERGKAVSGLEKIEECGETGTTIIFKPDAKIFEEMEFKYETISQRLREVAYLNAGLEIALIDRRTDEEKSSSYKYEGGIVDFVLSLNASKETIQKRTAYMTGSREDAEVEVALQYNNGFLDNVFTFTNNINTHEGGSHLVGFKAALTRTINDYARTKGLIKEKDPNLSGEDVREGLTAIVSVKMEEPQFEGQTKTKLGNPDIKGFVESTVNARLAEFLEENPADARNILNKALTASKARSAARQARELVRRQNVLENSTLPGKLADCSIKDPSLCEIYLVEGDSAGGSAKQARDRSFQAILPLRGKILNVEKAGPSRAFSSLEIQAIITALGTNVKDEFDISKARYHRAIIMTDADVDGAHIRTLLLTFFYRYMPELIEEGYVYVAQPPLYRLTIGKKHFYAYDDAEMDRVIKENGGKKAQMQRFKGLGEMNPEQLWETTMDPSRRNLLQIKIEDAVEVDTMFNTLMGNDVESRRAFIQEHASDVRFLDI</sequence>
<dbReference type="CDD" id="cd00822">
    <property type="entry name" value="TopoII_Trans_DNA_gyrase"/>
    <property type="match status" value="1"/>
</dbReference>
<feature type="binding site" evidence="10">
    <location>
        <position position="429"/>
    </location>
    <ligand>
        <name>Mg(2+)</name>
        <dbReference type="ChEBI" id="CHEBI:18420"/>
        <label>1</label>
        <note>catalytic</note>
    </ligand>
</feature>
<dbReference type="GO" id="GO:0006261">
    <property type="term" value="P:DNA-templated DNA replication"/>
    <property type="evidence" value="ECO:0007669"/>
    <property type="project" value="UniProtKB-UniRule"/>
</dbReference>
<feature type="site" description="Interaction with DNA" evidence="10">
    <location>
        <position position="454"/>
    </location>
</feature>
<dbReference type="AlphaFoldDB" id="A0A2N3G5L1"/>
<dbReference type="InterPro" id="IPR013759">
    <property type="entry name" value="Topo_IIA_B_C"/>
</dbReference>
<keyword evidence="5 10" id="KW-0067">ATP-binding</keyword>
<feature type="site" description="Interaction with DNA" evidence="10">
    <location>
        <position position="457"/>
    </location>
</feature>
<gene>
    <name evidence="10 12" type="primary">gyrB</name>
    <name evidence="12" type="ORF">CVT63_05005</name>
</gene>
<dbReference type="InterPro" id="IPR006171">
    <property type="entry name" value="TOPRIM_dom"/>
</dbReference>
<evidence type="ECO:0000256" key="5">
    <source>
        <dbReference type="ARBA" id="ARBA00022840"/>
    </source>
</evidence>